<evidence type="ECO:0000313" key="2">
    <source>
        <dbReference type="Proteomes" id="UP000238157"/>
    </source>
</evidence>
<reference evidence="1 2" key="1">
    <citation type="submission" date="2018-03" db="EMBL/GenBank/DDBJ databases">
        <title>Genomic Encyclopedia of Archaeal and Bacterial Type Strains, Phase II (KMG-II): from individual species to whole genera.</title>
        <authorList>
            <person name="Goeker M."/>
        </authorList>
    </citation>
    <scope>NUCLEOTIDE SEQUENCE [LARGE SCALE GENOMIC DNA]</scope>
    <source>
        <strain evidence="1 2">DSM 27929</strain>
    </source>
</reference>
<dbReference type="EMBL" id="PVTR01000001">
    <property type="protein sequence ID" value="PRY90517.1"/>
    <property type="molecule type" value="Genomic_DNA"/>
</dbReference>
<dbReference type="Proteomes" id="UP000238157">
    <property type="component" value="Unassembled WGS sequence"/>
</dbReference>
<comment type="caution">
    <text evidence="1">The sequence shown here is derived from an EMBL/GenBank/DDBJ whole genome shotgun (WGS) entry which is preliminary data.</text>
</comment>
<dbReference type="OrthoDB" id="838741at2"/>
<dbReference type="RefSeq" id="WP_106131759.1">
    <property type="nucleotide sequence ID" value="NZ_PVTR01000001.1"/>
</dbReference>
<gene>
    <name evidence="1" type="ORF">CLW00_101178</name>
</gene>
<name>A0A2T0WV13_9BACT</name>
<sequence length="225" mass="25054">MSKGKTIGKVEKVHKKALMDRERFLGNYFELMSLKVAAIILLLQSCTFQPVDEPPLQLVNNVLIDGQRLEFKAARLNLTGPVTISSEDSHIQAVLELSTDEEFEIPAKPGSSLYRIPIYGKNEGFNLPSFPLQNGNFEVFNAGLLDEMDLSFLNEKNFTSPIQLLMSANNDGEWSSEITGDEGTVQIQFDINNELVSITNNWSSEEGRQISGAVSLLLNLSNFRP</sequence>
<keyword evidence="2" id="KW-1185">Reference proteome</keyword>
<organism evidence="1 2">
    <name type="scientific">Mongoliibacter ruber</name>
    <dbReference type="NCBI Taxonomy" id="1750599"/>
    <lineage>
        <taxon>Bacteria</taxon>
        <taxon>Pseudomonadati</taxon>
        <taxon>Bacteroidota</taxon>
        <taxon>Cytophagia</taxon>
        <taxon>Cytophagales</taxon>
        <taxon>Cyclobacteriaceae</taxon>
        <taxon>Mongoliibacter</taxon>
    </lineage>
</organism>
<protein>
    <submittedName>
        <fullName evidence="1">Uncharacterized protein</fullName>
    </submittedName>
</protein>
<proteinExistence type="predicted"/>
<dbReference type="AlphaFoldDB" id="A0A2T0WV13"/>
<evidence type="ECO:0000313" key="1">
    <source>
        <dbReference type="EMBL" id="PRY90517.1"/>
    </source>
</evidence>
<accession>A0A2T0WV13</accession>